<dbReference type="InterPro" id="IPR027417">
    <property type="entry name" value="P-loop_NTPase"/>
</dbReference>
<dbReference type="SUPFAM" id="SSF52540">
    <property type="entry name" value="P-loop containing nucleoside triphosphate hydrolases"/>
    <property type="match status" value="1"/>
</dbReference>
<dbReference type="InterPro" id="IPR006073">
    <property type="entry name" value="GTP-bd"/>
</dbReference>
<protein>
    <recommendedName>
        <fullName evidence="5">Guanine nucleotide-binding protein-like 1</fullName>
    </recommendedName>
</protein>
<reference evidence="8 9" key="1">
    <citation type="submission" date="2018-08" db="EMBL/GenBank/DDBJ databases">
        <title>Aphanomyces genome sequencing and annotation.</title>
        <authorList>
            <person name="Minardi D."/>
            <person name="Oidtmann B."/>
            <person name="Van Der Giezen M."/>
            <person name="Studholme D.J."/>
        </authorList>
    </citation>
    <scope>NUCLEOTIDE SEQUENCE [LARGE SCALE GENOMIC DNA]</scope>
    <source>
        <strain evidence="8 9">Kv</strain>
    </source>
</reference>
<feature type="compositionally biased region" description="Acidic residues" evidence="6">
    <location>
        <begin position="682"/>
        <end position="693"/>
    </location>
</feature>
<dbReference type="Gene3D" id="3.40.50.300">
    <property type="entry name" value="P-loop containing nucleotide triphosphate hydrolases"/>
    <property type="match status" value="2"/>
</dbReference>
<accession>A0A397AJD7</accession>
<dbReference type="Pfam" id="PF01926">
    <property type="entry name" value="MMR_HSR1"/>
    <property type="match status" value="1"/>
</dbReference>
<keyword evidence="3" id="KW-0342">GTP-binding</keyword>
<evidence type="ECO:0000256" key="4">
    <source>
        <dbReference type="ARBA" id="ARBA00037770"/>
    </source>
</evidence>
<comment type="function">
    <text evidence="4">Possible regulatory or functional link with the histocompatibility cluster.</text>
</comment>
<feature type="compositionally biased region" description="Acidic residues" evidence="6">
    <location>
        <begin position="360"/>
        <end position="376"/>
    </location>
</feature>
<evidence type="ECO:0000259" key="7">
    <source>
        <dbReference type="PROSITE" id="PS51721"/>
    </source>
</evidence>
<dbReference type="AlphaFoldDB" id="A0A397AJD7"/>
<proteinExistence type="predicted"/>
<comment type="caution">
    <text evidence="8">The sequence shown here is derived from an EMBL/GenBank/DDBJ whole genome shotgun (WGS) entry which is preliminary data.</text>
</comment>
<dbReference type="CDD" id="cd19757">
    <property type="entry name" value="Bbox1"/>
    <property type="match status" value="1"/>
</dbReference>
<dbReference type="VEuPathDB" id="FungiDB:H257_03079"/>
<dbReference type="EMBL" id="QUSZ01006282">
    <property type="protein sequence ID" value="RHY06335.1"/>
    <property type="molecule type" value="Genomic_DNA"/>
</dbReference>
<keyword evidence="2" id="KW-0547">Nucleotide-binding</keyword>
<dbReference type="GO" id="GO:0005525">
    <property type="term" value="F:GTP binding"/>
    <property type="evidence" value="ECO:0007669"/>
    <property type="project" value="UniProtKB-KW"/>
</dbReference>
<organism evidence="8 9">
    <name type="scientific">Aphanomyces astaci</name>
    <name type="common">Crayfish plague agent</name>
    <dbReference type="NCBI Taxonomy" id="112090"/>
    <lineage>
        <taxon>Eukaryota</taxon>
        <taxon>Sar</taxon>
        <taxon>Stramenopiles</taxon>
        <taxon>Oomycota</taxon>
        <taxon>Saprolegniomycetes</taxon>
        <taxon>Saprolegniales</taxon>
        <taxon>Verrucalvaceae</taxon>
        <taxon>Aphanomyces</taxon>
    </lineage>
</organism>
<feature type="region of interest" description="Disordered" evidence="6">
    <location>
        <begin position="358"/>
        <end position="399"/>
    </location>
</feature>
<feature type="region of interest" description="Disordered" evidence="6">
    <location>
        <begin position="669"/>
        <end position="725"/>
    </location>
</feature>
<dbReference type="PROSITE" id="PS51721">
    <property type="entry name" value="G_CP"/>
    <property type="match status" value="1"/>
</dbReference>
<evidence type="ECO:0000313" key="8">
    <source>
        <dbReference type="EMBL" id="RHY06335.1"/>
    </source>
</evidence>
<evidence type="ECO:0000256" key="1">
    <source>
        <dbReference type="ARBA" id="ARBA00022553"/>
    </source>
</evidence>
<dbReference type="PANTHER" id="PTHR45709">
    <property type="entry name" value="LARGE SUBUNIT GTPASE 1 HOMOLOG-RELATED"/>
    <property type="match status" value="1"/>
</dbReference>
<feature type="domain" description="CP-type G" evidence="7">
    <location>
        <begin position="222"/>
        <end position="535"/>
    </location>
</feature>
<feature type="compositionally biased region" description="Acidic residues" evidence="6">
    <location>
        <begin position="713"/>
        <end position="725"/>
    </location>
</feature>
<gene>
    <name evidence="8" type="ORF">DYB36_000163</name>
</gene>
<evidence type="ECO:0000256" key="3">
    <source>
        <dbReference type="ARBA" id="ARBA00023134"/>
    </source>
</evidence>
<evidence type="ECO:0000256" key="2">
    <source>
        <dbReference type="ARBA" id="ARBA00022741"/>
    </source>
</evidence>
<evidence type="ECO:0000313" key="9">
    <source>
        <dbReference type="Proteomes" id="UP000265427"/>
    </source>
</evidence>
<evidence type="ECO:0000256" key="5">
    <source>
        <dbReference type="ARBA" id="ARBA00039902"/>
    </source>
</evidence>
<name>A0A397AJD7_APHAT</name>
<dbReference type="Proteomes" id="UP000265427">
    <property type="component" value="Unassembled WGS sequence"/>
</dbReference>
<keyword evidence="1" id="KW-0597">Phosphoprotein</keyword>
<dbReference type="PANTHER" id="PTHR45709:SF3">
    <property type="entry name" value="GUANINE NUCLEOTIDE-BINDING PROTEIN-LIKE 1"/>
    <property type="match status" value="1"/>
</dbReference>
<dbReference type="GO" id="GO:0003924">
    <property type="term" value="F:GTPase activity"/>
    <property type="evidence" value="ECO:0007669"/>
    <property type="project" value="InterPro"/>
</dbReference>
<evidence type="ECO:0000256" key="6">
    <source>
        <dbReference type="SAM" id="MobiDB-lite"/>
    </source>
</evidence>
<sequence length="725" mass="81952">MLVRGHHWPVELQSSTDTMEQVAKRLQEATLLQRKRDELNELKAKRIEKSKGPATSFSGKQKKVQMREKKARIQQRRDDIKAFANEPFFVEGSEEPIDFNTLKGIRTSTLKLSASLGRQTKDLVDKEVSSFFVKETKEQVQLRIMEGQYPIDMSHRKKPLLWKELTRDPLLDFPQRPSWNYKQSKEKLHENESIMFDDWLANIHDKYDVDELNHFEHNLEVWRELWRVLERSSHIVIVADIRNPLLHIPPSVYDYVTERIQKPLIIVLNKIDLIPLDLALAWRASLTKRFPKATLLYFSSRSKSIQHQTDLNGRRKVLSEKLKIGDLSAVQGAQSILIACGIDPEAASVIIHSVLQADDEKGDENGDENGDQDGDNADVAHPTTTPATKKSRRKNKEKVKLQLAEARELRDVCDYCGDDAPVVSCQTCATSFRDLRLCGRCNRDIHKHQRHKVVPLEGCVEAAAAAAAEADELKRLTITIGLIGHPNVGKSSVLNALAGKKLVSVSHTPGHTKRLQSIFIAPHICICDCPGLVFPFAGVPKHMQELGGLFPYSQTREPFSAVRFLAEHAPLESILNLAVRTQEFDGYLEPLEWSSWTLCEAYAEKKGYKTERRGRPDHHRAGAELIRDCMDGVLPLYFYPPDYTGPYLDGTQNASYCGDDAVHKLNHLDKNVANVPPTNRDDTDDESDDDNGDVDNAKRSGGHTSAWNLLNDDSSDEEEEGSDDE</sequence>
<dbReference type="InterPro" id="IPR030378">
    <property type="entry name" value="G_CP_dom"/>
</dbReference>
<dbReference type="InterPro" id="IPR043358">
    <property type="entry name" value="GNL1-like"/>
</dbReference>